<proteinExistence type="predicted"/>
<evidence type="ECO:0000313" key="1">
    <source>
        <dbReference type="EMBL" id="VFS89145.1"/>
    </source>
</evidence>
<sequence length="37" mass="4486">MSCKTIFDCTVPFHLKAHFERSHFKEVDVKRFLPDFE</sequence>
<reference evidence="1 2" key="1">
    <citation type="submission" date="2019-03" db="EMBL/GenBank/DDBJ databases">
        <authorList>
            <consortium name="Pathogen Informatics"/>
        </authorList>
    </citation>
    <scope>NUCLEOTIDE SEQUENCE [LARGE SCALE GENOMIC DNA]</scope>
    <source>
        <strain evidence="1 2">NCTC12998</strain>
    </source>
</reference>
<protein>
    <submittedName>
        <fullName evidence="1">Uncharacterized protein</fullName>
    </submittedName>
</protein>
<organism evidence="1 2">
    <name type="scientific">Raoultella planticola</name>
    <name type="common">Klebsiella planticola</name>
    <dbReference type="NCBI Taxonomy" id="575"/>
    <lineage>
        <taxon>Bacteria</taxon>
        <taxon>Pseudomonadati</taxon>
        <taxon>Pseudomonadota</taxon>
        <taxon>Gammaproteobacteria</taxon>
        <taxon>Enterobacterales</taxon>
        <taxon>Enterobacteriaceae</taxon>
        <taxon>Klebsiella/Raoultella group</taxon>
        <taxon>Raoultella</taxon>
    </lineage>
</organism>
<dbReference type="EMBL" id="CAADJE010000036">
    <property type="protein sequence ID" value="VFS89145.1"/>
    <property type="molecule type" value="Genomic_DNA"/>
</dbReference>
<name>A0A485CXV8_RAOPL</name>
<accession>A0A485CXV8</accession>
<dbReference type="Proteomes" id="UP000345637">
    <property type="component" value="Unassembled WGS sequence"/>
</dbReference>
<dbReference type="AlphaFoldDB" id="A0A485CXV8"/>
<gene>
    <name evidence="1" type="ORF">NCTC12998_06662</name>
</gene>
<evidence type="ECO:0000313" key="2">
    <source>
        <dbReference type="Proteomes" id="UP000345637"/>
    </source>
</evidence>